<dbReference type="InterPro" id="IPR043242">
    <property type="entry name" value="PRRT3"/>
</dbReference>
<accession>A0AAW0PE65</accession>
<keyword evidence="2" id="KW-1185">Reference proteome</keyword>
<evidence type="ECO:0000313" key="1">
    <source>
        <dbReference type="EMBL" id="KAK7916642.1"/>
    </source>
</evidence>
<sequence>MYKLSRAGISSAISTHEDKSYKADHTDPVSTSSCDSQAAVLWHKVGERDCVLSLIEFDMVPPSPINLRRSIDNALMSGSLFTAPPPSWTVPPAYSSFGWGPWILTLSLHL</sequence>
<evidence type="ECO:0000313" key="2">
    <source>
        <dbReference type="Proteomes" id="UP001460270"/>
    </source>
</evidence>
<comment type="caution">
    <text evidence="1">The sequence shown here is derived from an EMBL/GenBank/DDBJ whole genome shotgun (WGS) entry which is preliminary data.</text>
</comment>
<proteinExistence type="predicted"/>
<organism evidence="1 2">
    <name type="scientific">Mugilogobius chulae</name>
    <name type="common">yellowstripe goby</name>
    <dbReference type="NCBI Taxonomy" id="88201"/>
    <lineage>
        <taxon>Eukaryota</taxon>
        <taxon>Metazoa</taxon>
        <taxon>Chordata</taxon>
        <taxon>Craniata</taxon>
        <taxon>Vertebrata</taxon>
        <taxon>Euteleostomi</taxon>
        <taxon>Actinopterygii</taxon>
        <taxon>Neopterygii</taxon>
        <taxon>Teleostei</taxon>
        <taxon>Neoteleostei</taxon>
        <taxon>Acanthomorphata</taxon>
        <taxon>Gobiaria</taxon>
        <taxon>Gobiiformes</taxon>
        <taxon>Gobioidei</taxon>
        <taxon>Gobiidae</taxon>
        <taxon>Gobionellinae</taxon>
        <taxon>Mugilogobius</taxon>
    </lineage>
</organism>
<dbReference type="PANTHER" id="PTHR47400">
    <property type="entry name" value="PROLINE-RICH TRANSMEMBRANE PROTEIN 3"/>
    <property type="match status" value="1"/>
</dbReference>
<dbReference type="Proteomes" id="UP001460270">
    <property type="component" value="Unassembled WGS sequence"/>
</dbReference>
<dbReference type="PANTHER" id="PTHR47400:SF1">
    <property type="entry name" value="PROLINE-RICH TRANSMEMBRANE PROTEIN 3"/>
    <property type="match status" value="1"/>
</dbReference>
<name>A0AAW0PE65_9GOBI</name>
<dbReference type="AlphaFoldDB" id="A0AAW0PE65"/>
<dbReference type="EMBL" id="JBBPFD010000008">
    <property type="protein sequence ID" value="KAK7916642.1"/>
    <property type="molecule type" value="Genomic_DNA"/>
</dbReference>
<gene>
    <name evidence="1" type="ORF">WMY93_012403</name>
</gene>
<protein>
    <submittedName>
        <fullName evidence="1">Uncharacterized protein</fullName>
    </submittedName>
</protein>
<reference evidence="2" key="1">
    <citation type="submission" date="2024-04" db="EMBL/GenBank/DDBJ databases">
        <title>Salinicola lusitanus LLJ914,a marine bacterium isolated from the Okinawa Trough.</title>
        <authorList>
            <person name="Li J."/>
        </authorList>
    </citation>
    <scope>NUCLEOTIDE SEQUENCE [LARGE SCALE GENOMIC DNA]</scope>
</reference>